<dbReference type="EMBL" id="HBUF01027881">
    <property type="protein sequence ID" value="CAG6613524.1"/>
    <property type="molecule type" value="Transcribed_RNA"/>
</dbReference>
<sequence length="318" mass="35452">MNDPGGRRDADPDLYVAEWGWDTDDEDEPQFFWGKSFLPPPPRPHYLEDSDTENIVNDGLTTCDLCSWALGNPPPLIDVRGSGLLSWTLTLVIVSIISAVIGAVVMVTVLHCRRGGVSTSSSSGSHRSRSFFCLGRRRRSNRSKVIHHASPSRLNNEHKTLNNNHAHHAKATNHDAESTLSRTSSTNNLCFVFNPCAKNQPRHEFHMTSLKMASNHYTVDEGYQHPVYGEPDDPVYQIEEAVYTELDKVPHSPSGTPAYQNTGFLQCDMEHTSSAPSSAYYSDFSETTTRQYESIGDPTKSQLSVINETLHNVPSDYI</sequence>
<proteinExistence type="predicted"/>
<keyword evidence="1" id="KW-0812">Transmembrane</keyword>
<evidence type="ECO:0000256" key="1">
    <source>
        <dbReference type="SAM" id="Phobius"/>
    </source>
</evidence>
<organism evidence="2">
    <name type="scientific">Cacopsylla melanoneura</name>
    <dbReference type="NCBI Taxonomy" id="428564"/>
    <lineage>
        <taxon>Eukaryota</taxon>
        <taxon>Metazoa</taxon>
        <taxon>Ecdysozoa</taxon>
        <taxon>Arthropoda</taxon>
        <taxon>Hexapoda</taxon>
        <taxon>Insecta</taxon>
        <taxon>Pterygota</taxon>
        <taxon>Neoptera</taxon>
        <taxon>Paraneoptera</taxon>
        <taxon>Hemiptera</taxon>
        <taxon>Sternorrhyncha</taxon>
        <taxon>Psylloidea</taxon>
        <taxon>Psyllidae</taxon>
        <taxon>Psyllinae</taxon>
        <taxon>Cacopsylla</taxon>
    </lineage>
</organism>
<dbReference type="EMBL" id="HBUF01359147">
    <property type="protein sequence ID" value="CAG6719623.1"/>
    <property type="molecule type" value="Transcribed_RNA"/>
</dbReference>
<dbReference type="EMBL" id="HBUF01612365">
    <property type="protein sequence ID" value="CAG6779028.1"/>
    <property type="molecule type" value="Transcribed_RNA"/>
</dbReference>
<dbReference type="EMBL" id="HBUF01612366">
    <property type="protein sequence ID" value="CAG6779029.1"/>
    <property type="molecule type" value="Transcribed_RNA"/>
</dbReference>
<dbReference type="EMBL" id="HBUF01359146">
    <property type="protein sequence ID" value="CAG6719622.1"/>
    <property type="molecule type" value="Transcribed_RNA"/>
</dbReference>
<keyword evidence="1" id="KW-1133">Transmembrane helix</keyword>
<feature type="transmembrane region" description="Helical" evidence="1">
    <location>
        <begin position="84"/>
        <end position="110"/>
    </location>
</feature>
<name>A0A8D8PU83_9HEMI</name>
<accession>A0A8D8PU83</accession>
<protein>
    <submittedName>
        <fullName evidence="2">Uncharacterized protein</fullName>
    </submittedName>
</protein>
<dbReference type="EMBL" id="HBUF01027880">
    <property type="protein sequence ID" value="CAG6613523.1"/>
    <property type="molecule type" value="Transcribed_RNA"/>
</dbReference>
<reference evidence="2" key="1">
    <citation type="submission" date="2021-05" db="EMBL/GenBank/DDBJ databases">
        <authorList>
            <person name="Alioto T."/>
            <person name="Alioto T."/>
            <person name="Gomez Garrido J."/>
        </authorList>
    </citation>
    <scope>NUCLEOTIDE SEQUENCE</scope>
</reference>
<evidence type="ECO:0000313" key="2">
    <source>
        <dbReference type="EMBL" id="CAG6613523.1"/>
    </source>
</evidence>
<dbReference type="EMBL" id="HBUF01260529">
    <property type="protein sequence ID" value="CAG6682738.1"/>
    <property type="molecule type" value="Transcribed_RNA"/>
</dbReference>
<keyword evidence="1" id="KW-0472">Membrane</keyword>
<dbReference type="AlphaFoldDB" id="A0A8D8PU83"/>